<keyword evidence="3 6" id="KW-0560">Oxidoreductase</keyword>
<dbReference type="InterPro" id="IPR050364">
    <property type="entry name" value="Cytochrome_P450_fung"/>
</dbReference>
<dbReference type="InterPro" id="IPR017972">
    <property type="entry name" value="Cyt_P450_CS"/>
</dbReference>
<name>A0AAI8VPX8_9PEZI</name>
<sequence>MAIVDILPDLPVSRWLMAIVAVAGVLLLAKSVFLRPRRPMPPGPPGEPLLGHLRVIPSEHPEYQYARWGKEYGSDILGFTVLGRPIVVLNSVEAARDLMDKKGANYADRPRFVLFEVMGWGITLTFLRWSPRFKLHRKMLQQSFTPSACKAYRPIQVEETRRSIKAILQQPEKWEVLLRQYSQAVVLRIGFGIQVEEKDDPYVRMAIDVEEATGEGGVPGASLVDVFPPLRHIPNALARLSSVLRPLEHARRTKPTIQQLHDAPWDATEPSIRAGKAMQPSFMLTHFGRYLANEASGNPNDATIDDIKGAAGAISIAGGNTTWSTIIVCVLNLMLHSEVQAKARAEIESVIGLDEDGHILRLPTFEDRPQMKYLEYILQETTRWAPLSPLGVPHATVSDDTYKGYFIPAGSTVYANAWAMSRDERFYSSPEDFEPERYAPVSEGGKGEPLPDGAFGFGRRVCPGQYLAMAGVYILISTLLATSDLSCPVDGEGKEIKPHVSFTNGLSGVPDSFPCVIRPPSDRMMSLLESSW</sequence>
<evidence type="ECO:0000256" key="3">
    <source>
        <dbReference type="ARBA" id="ARBA00023002"/>
    </source>
</evidence>
<evidence type="ECO:0000256" key="1">
    <source>
        <dbReference type="ARBA" id="ARBA00010617"/>
    </source>
</evidence>
<evidence type="ECO:0000256" key="2">
    <source>
        <dbReference type="ARBA" id="ARBA00022723"/>
    </source>
</evidence>
<keyword evidence="6" id="KW-0503">Monooxygenase</keyword>
<dbReference type="Pfam" id="PF00067">
    <property type="entry name" value="p450"/>
    <property type="match status" value="1"/>
</dbReference>
<reference evidence="8" key="1">
    <citation type="submission" date="2023-10" db="EMBL/GenBank/DDBJ databases">
        <authorList>
            <person name="Hackl T."/>
        </authorList>
    </citation>
    <scope>NUCLEOTIDE SEQUENCE</scope>
</reference>
<protein>
    <submittedName>
        <fullName evidence="8">Uu.00g139590.m01.CDS01</fullName>
    </submittedName>
</protein>
<dbReference type="InterPro" id="IPR002401">
    <property type="entry name" value="Cyt_P450_E_grp-I"/>
</dbReference>
<gene>
    <name evidence="8" type="ORF">KHLLAP_LOCUS9401</name>
</gene>
<keyword evidence="2 5" id="KW-0479">Metal-binding</keyword>
<dbReference type="PANTHER" id="PTHR46300">
    <property type="entry name" value="P450, PUTATIVE (EUROFUNG)-RELATED-RELATED"/>
    <property type="match status" value="1"/>
</dbReference>
<dbReference type="InterPro" id="IPR001128">
    <property type="entry name" value="Cyt_P450"/>
</dbReference>
<keyword evidence="7" id="KW-0472">Membrane</keyword>
<keyword evidence="4 5" id="KW-0408">Iron</keyword>
<evidence type="ECO:0000313" key="8">
    <source>
        <dbReference type="EMBL" id="CAJ2508933.1"/>
    </source>
</evidence>
<comment type="cofactor">
    <cofactor evidence="5">
        <name>heme</name>
        <dbReference type="ChEBI" id="CHEBI:30413"/>
    </cofactor>
</comment>
<accession>A0AAI8VPX8</accession>
<comment type="similarity">
    <text evidence="1 6">Belongs to the cytochrome P450 family.</text>
</comment>
<dbReference type="GO" id="GO:0020037">
    <property type="term" value="F:heme binding"/>
    <property type="evidence" value="ECO:0007669"/>
    <property type="project" value="InterPro"/>
</dbReference>
<evidence type="ECO:0000313" key="9">
    <source>
        <dbReference type="Proteomes" id="UP001295740"/>
    </source>
</evidence>
<dbReference type="PRINTS" id="PR00463">
    <property type="entry name" value="EP450I"/>
</dbReference>
<proteinExistence type="inferred from homology"/>
<evidence type="ECO:0000256" key="6">
    <source>
        <dbReference type="RuleBase" id="RU000461"/>
    </source>
</evidence>
<evidence type="ECO:0000256" key="4">
    <source>
        <dbReference type="ARBA" id="ARBA00023004"/>
    </source>
</evidence>
<feature type="transmembrane region" description="Helical" evidence="7">
    <location>
        <begin position="112"/>
        <end position="129"/>
    </location>
</feature>
<feature type="transmembrane region" description="Helical" evidence="7">
    <location>
        <begin position="12"/>
        <end position="33"/>
    </location>
</feature>
<dbReference type="GO" id="GO:0016705">
    <property type="term" value="F:oxidoreductase activity, acting on paired donors, with incorporation or reduction of molecular oxygen"/>
    <property type="evidence" value="ECO:0007669"/>
    <property type="project" value="InterPro"/>
</dbReference>
<dbReference type="Gene3D" id="1.10.630.10">
    <property type="entry name" value="Cytochrome P450"/>
    <property type="match status" value="1"/>
</dbReference>
<dbReference type="Proteomes" id="UP001295740">
    <property type="component" value="Unassembled WGS sequence"/>
</dbReference>
<dbReference type="InterPro" id="IPR036396">
    <property type="entry name" value="Cyt_P450_sf"/>
</dbReference>
<dbReference type="SUPFAM" id="SSF48264">
    <property type="entry name" value="Cytochrome P450"/>
    <property type="match status" value="1"/>
</dbReference>
<dbReference type="GO" id="GO:0005506">
    <property type="term" value="F:iron ion binding"/>
    <property type="evidence" value="ECO:0007669"/>
    <property type="project" value="InterPro"/>
</dbReference>
<keyword evidence="5 6" id="KW-0349">Heme</keyword>
<dbReference type="GO" id="GO:0004497">
    <property type="term" value="F:monooxygenase activity"/>
    <property type="evidence" value="ECO:0007669"/>
    <property type="project" value="UniProtKB-KW"/>
</dbReference>
<keyword evidence="9" id="KW-1185">Reference proteome</keyword>
<dbReference type="PROSITE" id="PS00086">
    <property type="entry name" value="CYTOCHROME_P450"/>
    <property type="match status" value="1"/>
</dbReference>
<feature type="binding site" description="axial binding residue" evidence="5">
    <location>
        <position position="462"/>
    </location>
    <ligand>
        <name>heme</name>
        <dbReference type="ChEBI" id="CHEBI:30413"/>
    </ligand>
    <ligandPart>
        <name>Fe</name>
        <dbReference type="ChEBI" id="CHEBI:18248"/>
    </ligandPart>
</feature>
<organism evidence="8 9">
    <name type="scientific">Anthostomella pinea</name>
    <dbReference type="NCBI Taxonomy" id="933095"/>
    <lineage>
        <taxon>Eukaryota</taxon>
        <taxon>Fungi</taxon>
        <taxon>Dikarya</taxon>
        <taxon>Ascomycota</taxon>
        <taxon>Pezizomycotina</taxon>
        <taxon>Sordariomycetes</taxon>
        <taxon>Xylariomycetidae</taxon>
        <taxon>Xylariales</taxon>
        <taxon>Xylariaceae</taxon>
        <taxon>Anthostomella</taxon>
    </lineage>
</organism>
<dbReference type="PRINTS" id="PR00385">
    <property type="entry name" value="P450"/>
</dbReference>
<evidence type="ECO:0000256" key="5">
    <source>
        <dbReference type="PIRSR" id="PIRSR602401-1"/>
    </source>
</evidence>
<comment type="caution">
    <text evidence="8">The sequence shown here is derived from an EMBL/GenBank/DDBJ whole genome shotgun (WGS) entry which is preliminary data.</text>
</comment>
<keyword evidence="7" id="KW-1133">Transmembrane helix</keyword>
<dbReference type="PANTHER" id="PTHR46300:SF5">
    <property type="entry name" value="CYTOCHROME P450"/>
    <property type="match status" value="1"/>
</dbReference>
<dbReference type="AlphaFoldDB" id="A0AAI8VPX8"/>
<dbReference type="CDD" id="cd11065">
    <property type="entry name" value="CYP64-like"/>
    <property type="match status" value="1"/>
</dbReference>
<evidence type="ECO:0000256" key="7">
    <source>
        <dbReference type="SAM" id="Phobius"/>
    </source>
</evidence>
<keyword evidence="7" id="KW-0812">Transmembrane</keyword>
<dbReference type="EMBL" id="CAUWAG010000012">
    <property type="protein sequence ID" value="CAJ2508933.1"/>
    <property type="molecule type" value="Genomic_DNA"/>
</dbReference>